<protein>
    <recommendedName>
        <fullName evidence="6">Zn(2)-C6 fungal-type domain-containing protein</fullName>
    </recommendedName>
</protein>
<evidence type="ECO:0000256" key="4">
    <source>
        <dbReference type="ARBA" id="ARBA00023242"/>
    </source>
</evidence>
<dbReference type="PANTHER" id="PTHR31069">
    <property type="entry name" value="OLEATE-ACTIVATED TRANSCRIPTION FACTOR 1-RELATED"/>
    <property type="match status" value="1"/>
</dbReference>
<organism evidence="7 8">
    <name type="scientific">Helicocarpus griseus UAMH5409</name>
    <dbReference type="NCBI Taxonomy" id="1447875"/>
    <lineage>
        <taxon>Eukaryota</taxon>
        <taxon>Fungi</taxon>
        <taxon>Dikarya</taxon>
        <taxon>Ascomycota</taxon>
        <taxon>Pezizomycotina</taxon>
        <taxon>Eurotiomycetes</taxon>
        <taxon>Eurotiomycetidae</taxon>
        <taxon>Onygenales</taxon>
        <taxon>Ajellomycetaceae</taxon>
        <taxon>Helicocarpus</taxon>
    </lineage>
</organism>
<accession>A0A2B7WHC2</accession>
<dbReference type="PROSITE" id="PS50048">
    <property type="entry name" value="ZN2_CY6_FUNGAL_2"/>
    <property type="match status" value="1"/>
</dbReference>
<keyword evidence="2" id="KW-0238">DNA-binding</keyword>
<evidence type="ECO:0000256" key="2">
    <source>
        <dbReference type="ARBA" id="ARBA00023125"/>
    </source>
</evidence>
<evidence type="ECO:0000256" key="1">
    <source>
        <dbReference type="ARBA" id="ARBA00023015"/>
    </source>
</evidence>
<dbReference type="GO" id="GO:0008270">
    <property type="term" value="F:zinc ion binding"/>
    <property type="evidence" value="ECO:0007669"/>
    <property type="project" value="InterPro"/>
</dbReference>
<dbReference type="EMBL" id="PDNB01000304">
    <property type="protein sequence ID" value="PGG95921.1"/>
    <property type="molecule type" value="Genomic_DNA"/>
</dbReference>
<dbReference type="InterPro" id="IPR001138">
    <property type="entry name" value="Zn2Cys6_DnaBD"/>
</dbReference>
<feature type="compositionally biased region" description="Basic and acidic residues" evidence="5">
    <location>
        <begin position="295"/>
        <end position="305"/>
    </location>
</feature>
<reference evidence="7 8" key="1">
    <citation type="submission" date="2017-10" db="EMBL/GenBank/DDBJ databases">
        <title>Comparative genomics in systemic dimorphic fungi from Ajellomycetaceae.</title>
        <authorList>
            <person name="Munoz J.F."/>
            <person name="Mcewen J.G."/>
            <person name="Clay O.K."/>
            <person name="Cuomo C.A."/>
        </authorList>
    </citation>
    <scope>NUCLEOTIDE SEQUENCE [LARGE SCALE GENOMIC DNA]</scope>
    <source>
        <strain evidence="7 8">UAMH5409</strain>
    </source>
</reference>
<gene>
    <name evidence="7" type="ORF">AJ79_09809</name>
</gene>
<keyword evidence="3" id="KW-0804">Transcription</keyword>
<comment type="caution">
    <text evidence="7">The sequence shown here is derived from an EMBL/GenBank/DDBJ whole genome shotgun (WGS) entry which is preliminary data.</text>
</comment>
<dbReference type="InterPro" id="IPR036864">
    <property type="entry name" value="Zn2-C6_fun-type_DNA-bd_sf"/>
</dbReference>
<proteinExistence type="predicted"/>
<evidence type="ECO:0000313" key="8">
    <source>
        <dbReference type="Proteomes" id="UP000223968"/>
    </source>
</evidence>
<keyword evidence="4" id="KW-0539">Nucleus</keyword>
<feature type="region of interest" description="Disordered" evidence="5">
    <location>
        <begin position="82"/>
        <end position="119"/>
    </location>
</feature>
<feature type="compositionally biased region" description="Polar residues" evidence="5">
    <location>
        <begin position="85"/>
        <end position="107"/>
    </location>
</feature>
<dbReference type="SUPFAM" id="SSF57701">
    <property type="entry name" value="Zn2/Cys6 DNA-binding domain"/>
    <property type="match status" value="1"/>
</dbReference>
<keyword evidence="1" id="KW-0805">Transcription regulation</keyword>
<evidence type="ECO:0000259" key="6">
    <source>
        <dbReference type="PROSITE" id="PS50048"/>
    </source>
</evidence>
<dbReference type="GO" id="GO:0000981">
    <property type="term" value="F:DNA-binding transcription factor activity, RNA polymerase II-specific"/>
    <property type="evidence" value="ECO:0007669"/>
    <property type="project" value="InterPro"/>
</dbReference>
<feature type="compositionally biased region" description="Polar residues" evidence="5">
    <location>
        <begin position="276"/>
        <end position="290"/>
    </location>
</feature>
<keyword evidence="8" id="KW-1185">Reference proteome</keyword>
<dbReference type="Pfam" id="PF00172">
    <property type="entry name" value="Zn_clus"/>
    <property type="match status" value="1"/>
</dbReference>
<dbReference type="InterPro" id="IPR050675">
    <property type="entry name" value="OAF3"/>
</dbReference>
<dbReference type="Proteomes" id="UP000223968">
    <property type="component" value="Unassembled WGS sequence"/>
</dbReference>
<feature type="region of interest" description="Disordered" evidence="5">
    <location>
        <begin position="272"/>
        <end position="313"/>
    </location>
</feature>
<dbReference type="InterPro" id="IPR021858">
    <property type="entry name" value="Fun_TF"/>
</dbReference>
<evidence type="ECO:0000256" key="3">
    <source>
        <dbReference type="ARBA" id="ARBA00023163"/>
    </source>
</evidence>
<evidence type="ECO:0000256" key="5">
    <source>
        <dbReference type="SAM" id="MobiDB-lite"/>
    </source>
</evidence>
<feature type="region of interest" description="Disordered" evidence="5">
    <location>
        <begin position="1"/>
        <end position="23"/>
    </location>
</feature>
<dbReference type="OrthoDB" id="3431704at2759"/>
<sequence length="890" mass="98838">MENLNRADALAIPATPRKKRRRTAASGAANDCFPCASYNIKCDRQRPYCTQCLDSGIQCSGYKTTLTWGVGVASRGKLRGLSWPVSGSQQEASATVAASTRNATDTQRPPPQSQPRAMSAVEPLSEHFGCNRSDPSNATEAITKKTGTPSRDVDAQYLPSLPSISASTYRAGKAHWSSTGPVQWQQHRDLSPQQVNAATPVLPYLNNSTQVPKPMPEFDCSRIIPQVPCLEMATMQTMPAFQTTAREIDANGMGSNLGPWAHIPNLELQRDDQRQPPLSQSVTSHPWSQESEFDGGNKEVEERTHGNFSSYPSLNPNTTMTDCTFQNGCASSQILSIAQPIFGQVVGRTPRMRYLISYYAEVITPVIVAFDGPTNPYRLFILELARGSDSLQHAIAALSLSNLRQRKKHRGLSSGKTPTTRKSSDAYCRMTERSYQGTFGISSPEEELREESFHKAMAIRSLNSQLEDPIKRREDSVLATLLLLCLYYMCDTGVAKLQTQLAGVKKLLALRGRDSGKCSDVVKWYTRVFAWFDVMTSTVNNREGELTGSYLDIAASGHDDWNLENLAGCDAQLFTIVAQLSRLNMLSQNRAVEPATIEEWPIATAPLPPELLHFNPNPPLFDDVYNPSHCEEMATVNDFYSRTQFWREWHVLHQKLESWRLQLPISNNSTTIASTAPSLHYPQQAYCSSTPFNYLSPPSSPPPYSFSYFSSLDITELSSISESFRYSALLYLERIANPQLPSSHPRIQRLVCASLHYINAVKADVYLLWPLFVTGAECTNDGHRALIRQRCSDIQKDSGFVNNLSCLKLLEKIWTRENDESVSPSLLFPTLNANKVNSTRACYGWENEGISVASDMMSCSMTQGTPIGGEAFKWRKVIGSEGADGDYIVV</sequence>
<dbReference type="Pfam" id="PF11951">
    <property type="entry name" value="Fungal_trans_2"/>
    <property type="match status" value="1"/>
</dbReference>
<dbReference type="GO" id="GO:0003677">
    <property type="term" value="F:DNA binding"/>
    <property type="evidence" value="ECO:0007669"/>
    <property type="project" value="UniProtKB-KW"/>
</dbReference>
<dbReference type="Gene3D" id="4.10.240.10">
    <property type="entry name" value="Zn(2)-C6 fungal-type DNA-binding domain"/>
    <property type="match status" value="1"/>
</dbReference>
<feature type="domain" description="Zn(2)-C6 fungal-type" evidence="6">
    <location>
        <begin position="31"/>
        <end position="60"/>
    </location>
</feature>
<dbReference type="AlphaFoldDB" id="A0A2B7WHC2"/>
<dbReference type="PANTHER" id="PTHR31069:SF28">
    <property type="entry name" value="ZN(II)2CYS6 TRANSCRIPTION FACTOR (EUROFUNG)"/>
    <property type="match status" value="1"/>
</dbReference>
<name>A0A2B7WHC2_9EURO</name>
<evidence type="ECO:0000313" key="7">
    <source>
        <dbReference type="EMBL" id="PGG95921.1"/>
    </source>
</evidence>